<protein>
    <recommendedName>
        <fullName evidence="4">Heme-binding HmuY-like protein</fullName>
    </recommendedName>
</protein>
<evidence type="ECO:0000313" key="2">
    <source>
        <dbReference type="EMBL" id="AZJ36328.1"/>
    </source>
</evidence>
<evidence type="ECO:0008006" key="4">
    <source>
        <dbReference type="Google" id="ProtNLM"/>
    </source>
</evidence>
<keyword evidence="3" id="KW-1185">Reference proteome</keyword>
<accession>A0A3Q8RSA1</accession>
<dbReference type="Proteomes" id="UP000274593">
    <property type="component" value="Chromosome"/>
</dbReference>
<sequence length="209" mass="22824">MRILKSILAITMLAFIVVSCSDNDDVVLDDVVAKKVENLHAKETNDYSVSPPLVSGEFVKFSFKTGEIVTGNNWDIAFRGTTILVNGGEKTGISGEPDRTGNAALVVVDGAFSEITSVTNDFNFVQDKEGDLALPKGVWYTYNRENHLVSAVAGKILVVKTTDGNYAKIEILSYYKDMDSSNSSDPANSGAQYYTFNYVYNPNVGDTKF</sequence>
<dbReference type="PROSITE" id="PS51257">
    <property type="entry name" value="PROKAR_LIPOPROTEIN"/>
    <property type="match status" value="1"/>
</dbReference>
<name>A0A3Q8RSA1_9FLAO</name>
<organism evidence="2 3">
    <name type="scientific">Tenacibaculum singaporense</name>
    <dbReference type="NCBI Taxonomy" id="2358479"/>
    <lineage>
        <taxon>Bacteria</taxon>
        <taxon>Pseudomonadati</taxon>
        <taxon>Bacteroidota</taxon>
        <taxon>Flavobacteriia</taxon>
        <taxon>Flavobacteriales</taxon>
        <taxon>Flavobacteriaceae</taxon>
        <taxon>Tenacibaculum</taxon>
    </lineage>
</organism>
<dbReference type="KEGG" id="tsig:D6T69_12615"/>
<proteinExistence type="predicted"/>
<dbReference type="InterPro" id="IPR025921">
    <property type="entry name" value="HmuY"/>
</dbReference>
<evidence type="ECO:0000313" key="3">
    <source>
        <dbReference type="Proteomes" id="UP000274593"/>
    </source>
</evidence>
<reference evidence="2 3" key="1">
    <citation type="submission" date="2018-09" db="EMBL/GenBank/DDBJ databases">
        <title>Insights into the microbiota of Asian seabass (Lates calcarifer) with tenacibaculosis symptoms and description of sp. nov. Tenacibaculum singaporense.</title>
        <authorList>
            <person name="Miyake S."/>
            <person name="Soh M."/>
            <person name="Azman M.N."/>
            <person name="Ngoh S.Y."/>
            <person name="Orban L."/>
        </authorList>
    </citation>
    <scope>NUCLEOTIDE SEQUENCE [LARGE SCALE GENOMIC DNA]</scope>
    <source>
        <strain evidence="2 3">DSM 106434</strain>
    </source>
</reference>
<dbReference type="EMBL" id="CP032548">
    <property type="protein sequence ID" value="AZJ36328.1"/>
    <property type="molecule type" value="Genomic_DNA"/>
</dbReference>
<dbReference type="AlphaFoldDB" id="A0A3Q8RSA1"/>
<keyword evidence="1" id="KW-0732">Signal</keyword>
<evidence type="ECO:0000256" key="1">
    <source>
        <dbReference type="SAM" id="SignalP"/>
    </source>
</evidence>
<dbReference type="RefSeq" id="WP_125068057.1">
    <property type="nucleotide sequence ID" value="NZ_CP032548.1"/>
</dbReference>
<dbReference type="CDD" id="cd12105">
    <property type="entry name" value="HmuY"/>
    <property type="match status" value="1"/>
</dbReference>
<dbReference type="Pfam" id="PF14064">
    <property type="entry name" value="HmuY"/>
    <property type="match status" value="1"/>
</dbReference>
<feature type="chain" id="PRO_5018555717" description="Heme-binding HmuY-like protein" evidence="1">
    <location>
        <begin position="21"/>
        <end position="209"/>
    </location>
</feature>
<feature type="signal peptide" evidence="1">
    <location>
        <begin position="1"/>
        <end position="20"/>
    </location>
</feature>
<gene>
    <name evidence="2" type="ORF">D6T69_12615</name>
</gene>